<feature type="domain" description="3'-5' exonuclease" evidence="3">
    <location>
        <begin position="17"/>
        <end position="197"/>
    </location>
</feature>
<evidence type="ECO:0000256" key="2">
    <source>
        <dbReference type="ARBA" id="ARBA00022801"/>
    </source>
</evidence>
<dbReference type="GO" id="GO:0005634">
    <property type="term" value="C:nucleus"/>
    <property type="evidence" value="ECO:0007669"/>
    <property type="project" value="TreeGrafter"/>
</dbReference>
<dbReference type="Proteomes" id="UP000826271">
    <property type="component" value="Unassembled WGS sequence"/>
</dbReference>
<organism evidence="4 5">
    <name type="scientific">Buddleja alternifolia</name>
    <dbReference type="NCBI Taxonomy" id="168488"/>
    <lineage>
        <taxon>Eukaryota</taxon>
        <taxon>Viridiplantae</taxon>
        <taxon>Streptophyta</taxon>
        <taxon>Embryophyta</taxon>
        <taxon>Tracheophyta</taxon>
        <taxon>Spermatophyta</taxon>
        <taxon>Magnoliopsida</taxon>
        <taxon>eudicotyledons</taxon>
        <taxon>Gunneridae</taxon>
        <taxon>Pentapetalae</taxon>
        <taxon>asterids</taxon>
        <taxon>lamiids</taxon>
        <taxon>Lamiales</taxon>
        <taxon>Scrophulariaceae</taxon>
        <taxon>Buddlejeae</taxon>
        <taxon>Buddleja</taxon>
    </lineage>
</organism>
<dbReference type="PANTHER" id="PTHR13620">
    <property type="entry name" value="3-5 EXONUCLEASE"/>
    <property type="match status" value="1"/>
</dbReference>
<dbReference type="EMBL" id="WHWC01000002">
    <property type="protein sequence ID" value="KAG8389582.1"/>
    <property type="molecule type" value="Genomic_DNA"/>
</dbReference>
<dbReference type="GO" id="GO:0005737">
    <property type="term" value="C:cytoplasm"/>
    <property type="evidence" value="ECO:0007669"/>
    <property type="project" value="TreeGrafter"/>
</dbReference>
<dbReference type="GO" id="GO:0003676">
    <property type="term" value="F:nucleic acid binding"/>
    <property type="evidence" value="ECO:0007669"/>
    <property type="project" value="InterPro"/>
</dbReference>
<gene>
    <name evidence="4" type="ORF">BUALT_Bualt02G0244100</name>
</gene>
<dbReference type="PANTHER" id="PTHR13620:SF121">
    <property type="entry name" value="EMB|CAB82946.1-RELATED"/>
    <property type="match status" value="1"/>
</dbReference>
<evidence type="ECO:0000259" key="3">
    <source>
        <dbReference type="SMART" id="SM00474"/>
    </source>
</evidence>
<dbReference type="InterPro" id="IPR036397">
    <property type="entry name" value="RNaseH_sf"/>
</dbReference>
<comment type="caution">
    <text evidence="4">The sequence shown here is derived from an EMBL/GenBank/DDBJ whole genome shotgun (WGS) entry which is preliminary data.</text>
</comment>
<accession>A0AAV6YBR0</accession>
<proteinExistence type="predicted"/>
<evidence type="ECO:0000313" key="5">
    <source>
        <dbReference type="Proteomes" id="UP000826271"/>
    </source>
</evidence>
<dbReference type="Pfam" id="PF01612">
    <property type="entry name" value="DNA_pol_A_exo1"/>
    <property type="match status" value="1"/>
</dbReference>
<evidence type="ECO:0000256" key="1">
    <source>
        <dbReference type="ARBA" id="ARBA00022722"/>
    </source>
</evidence>
<dbReference type="FunFam" id="3.30.420.10:FF:000054">
    <property type="entry name" value="Werner Syndrome-like exonuclease"/>
    <property type="match status" value="1"/>
</dbReference>
<evidence type="ECO:0000313" key="4">
    <source>
        <dbReference type="EMBL" id="KAG8389582.1"/>
    </source>
</evidence>
<dbReference type="CDD" id="cd06141">
    <property type="entry name" value="WRN_exo"/>
    <property type="match status" value="1"/>
</dbReference>
<keyword evidence="1" id="KW-0540">Nuclease</keyword>
<dbReference type="GO" id="GO:0008408">
    <property type="term" value="F:3'-5' exonuclease activity"/>
    <property type="evidence" value="ECO:0007669"/>
    <property type="project" value="InterPro"/>
</dbReference>
<dbReference type="InterPro" id="IPR051132">
    <property type="entry name" value="3-5_Exonuclease_domain"/>
</dbReference>
<keyword evidence="5" id="KW-1185">Reference proteome</keyword>
<dbReference type="InterPro" id="IPR012337">
    <property type="entry name" value="RNaseH-like_sf"/>
</dbReference>
<keyword evidence="2" id="KW-0378">Hydrolase</keyword>
<name>A0AAV6YBR0_9LAMI</name>
<dbReference type="SMART" id="SM00474">
    <property type="entry name" value="35EXOc"/>
    <property type="match status" value="1"/>
</dbReference>
<dbReference type="InterPro" id="IPR002562">
    <property type="entry name" value="3'-5'_exonuclease_dom"/>
</dbReference>
<dbReference type="AlphaFoldDB" id="A0AAV6YBR0"/>
<dbReference type="GO" id="GO:0006139">
    <property type="term" value="P:nucleobase-containing compound metabolic process"/>
    <property type="evidence" value="ECO:0007669"/>
    <property type="project" value="InterPro"/>
</dbReference>
<dbReference type="SUPFAM" id="SSF53098">
    <property type="entry name" value="Ribonuclease H-like"/>
    <property type="match status" value="1"/>
</dbReference>
<reference evidence="4" key="1">
    <citation type="submission" date="2019-10" db="EMBL/GenBank/DDBJ databases">
        <authorList>
            <person name="Zhang R."/>
            <person name="Pan Y."/>
            <person name="Wang J."/>
            <person name="Ma R."/>
            <person name="Yu S."/>
        </authorList>
    </citation>
    <scope>NUCLEOTIDE SEQUENCE</scope>
    <source>
        <strain evidence="4">LA-IB0</strain>
        <tissue evidence="4">Leaf</tissue>
    </source>
</reference>
<sequence>MASNKYTVSFSGARIEATVTNKAAAVNDWVAEVLSSSNGQRIIVGLDCEWKPNTSTYDNNKTATLQLCEDTKCLIVQLFYIDYVPQSLKSFLSNPNVTFVGVEVQDDVLKLRSEYGLACAVAEDIQALAMAAYPVEFYRKPGLKELARKLVGLEMAKPIHVCRSNWENIVLGLDQIEYACIDAYASYRIGRKLLNGY</sequence>
<protein>
    <recommendedName>
        <fullName evidence="3">3'-5' exonuclease domain-containing protein</fullName>
    </recommendedName>
</protein>
<dbReference type="Gene3D" id="3.30.420.10">
    <property type="entry name" value="Ribonuclease H-like superfamily/Ribonuclease H"/>
    <property type="match status" value="1"/>
</dbReference>